<proteinExistence type="predicted"/>
<accession>A4T0L6</accession>
<keyword evidence="2" id="KW-1185">Reference proteome</keyword>
<evidence type="ECO:0000313" key="1">
    <source>
        <dbReference type="EMBL" id="ABP35280.1"/>
    </source>
</evidence>
<dbReference type="HOGENOM" id="CLU_2059226_0_0_4"/>
<dbReference type="EMBL" id="CP000655">
    <property type="protein sequence ID" value="ABP35280.1"/>
    <property type="molecule type" value="Genomic_DNA"/>
</dbReference>
<dbReference type="eggNOG" id="ENOG502ZWJT">
    <property type="taxonomic scope" value="Bacteria"/>
</dbReference>
<dbReference type="KEGG" id="pnu:Pnuc_2069"/>
<organism evidence="1 2">
    <name type="scientific">Polynucleobacter asymbioticus (strain DSM 18221 / CIP 109841 / QLW-P1DMWA-1)</name>
    <name type="common">Polynucleobacter necessarius subsp. asymbioticus</name>
    <dbReference type="NCBI Taxonomy" id="312153"/>
    <lineage>
        <taxon>Bacteria</taxon>
        <taxon>Pseudomonadati</taxon>
        <taxon>Pseudomonadota</taxon>
        <taxon>Betaproteobacteria</taxon>
        <taxon>Burkholderiales</taxon>
        <taxon>Burkholderiaceae</taxon>
        <taxon>Polynucleobacter</taxon>
    </lineage>
</organism>
<dbReference type="AlphaFoldDB" id="A4T0L6"/>
<sequence length="119" mass="12519">MGDTKTSSYTQGLMDTIIALSREVANLRQAYDIIHQRIQAMSALADKTTADAVKETIDAEELARLSLVAANVANEAALVLGNGALIDATQASVLTAEKAHKLALISTVTNANRQTGGDH</sequence>
<reference evidence="1 2" key="1">
    <citation type="journal article" date="2012" name="Stand. Genomic Sci.">
        <title>Complete genome sequence of Polynucleobacter necessarius subsp. asymbioticus type strain (QLW-P1DMWA-1(T)).</title>
        <authorList>
            <person name="Meincke L."/>
            <person name="Copeland A."/>
            <person name="Lapidus A."/>
            <person name="Lucas S."/>
            <person name="Berry K.W."/>
            <person name="Del Rio T.G."/>
            <person name="Hammon N."/>
            <person name="Dalin E."/>
            <person name="Tice H."/>
            <person name="Pitluck S."/>
            <person name="Richardson P."/>
            <person name="Bruce D."/>
            <person name="Goodwin L."/>
            <person name="Han C."/>
            <person name="Tapia R."/>
            <person name="Detter J.C."/>
            <person name="Schmutz J."/>
            <person name="Brettin T."/>
            <person name="Larimer F."/>
            <person name="Land M."/>
            <person name="Hauser L."/>
            <person name="Kyrpides N.C."/>
            <person name="Ivanova N."/>
            <person name="Goker M."/>
            <person name="Woyke T."/>
            <person name="Wu Q.L."/>
            <person name="Pockl M."/>
            <person name="Hahn M.W."/>
            <person name="Klenk H.P."/>
        </authorList>
    </citation>
    <scope>NUCLEOTIDE SEQUENCE [LARGE SCALE GENOMIC DNA]</scope>
    <source>
        <strain evidence="2">DSM 18221 / CIP 109841 / QLW-P1DMWA-1</strain>
    </source>
</reference>
<evidence type="ECO:0000313" key="2">
    <source>
        <dbReference type="Proteomes" id="UP000000231"/>
    </source>
</evidence>
<protein>
    <submittedName>
        <fullName evidence="1">Uncharacterized protein</fullName>
    </submittedName>
</protein>
<dbReference type="Proteomes" id="UP000000231">
    <property type="component" value="Chromosome"/>
</dbReference>
<name>A4T0L6_POLAQ</name>
<gene>
    <name evidence="1" type="ordered locus">Pnuc_2069</name>
</gene>